<gene>
    <name evidence="1" type="ORF">PGT21_001875</name>
</gene>
<dbReference type="AlphaFoldDB" id="A0A5B0QZF2"/>
<dbReference type="EMBL" id="VSWC01000001">
    <property type="protein sequence ID" value="KAA1118677.1"/>
    <property type="molecule type" value="Genomic_DNA"/>
</dbReference>
<name>A0A5B0QZF2_PUCGR</name>
<protein>
    <submittedName>
        <fullName evidence="1">Uncharacterized protein</fullName>
    </submittedName>
</protein>
<evidence type="ECO:0000313" key="1">
    <source>
        <dbReference type="EMBL" id="KAA1118677.1"/>
    </source>
</evidence>
<reference evidence="1 2" key="1">
    <citation type="submission" date="2019-05" db="EMBL/GenBank/DDBJ databases">
        <title>Emergence of the Ug99 lineage of the wheat stem rust pathogen through somatic hybridization.</title>
        <authorList>
            <person name="Li F."/>
            <person name="Upadhyaya N.M."/>
            <person name="Sperschneider J."/>
            <person name="Matny O."/>
            <person name="Nguyen-Phuc H."/>
            <person name="Mago R."/>
            <person name="Raley C."/>
            <person name="Miller M.E."/>
            <person name="Silverstein K.A.T."/>
            <person name="Henningsen E."/>
            <person name="Hirsch C.D."/>
            <person name="Visser B."/>
            <person name="Pretorius Z.A."/>
            <person name="Steffenson B.J."/>
            <person name="Schwessinger B."/>
            <person name="Dodds P.N."/>
            <person name="Figueroa M."/>
        </authorList>
    </citation>
    <scope>NUCLEOTIDE SEQUENCE [LARGE SCALE GENOMIC DNA]</scope>
    <source>
        <strain evidence="1">21-0</strain>
    </source>
</reference>
<evidence type="ECO:0000313" key="2">
    <source>
        <dbReference type="Proteomes" id="UP000324748"/>
    </source>
</evidence>
<comment type="caution">
    <text evidence="1">The sequence shown here is derived from an EMBL/GenBank/DDBJ whole genome shotgun (WGS) entry which is preliminary data.</text>
</comment>
<dbReference type="Proteomes" id="UP000324748">
    <property type="component" value="Unassembled WGS sequence"/>
</dbReference>
<organism evidence="1 2">
    <name type="scientific">Puccinia graminis f. sp. tritici</name>
    <dbReference type="NCBI Taxonomy" id="56615"/>
    <lineage>
        <taxon>Eukaryota</taxon>
        <taxon>Fungi</taxon>
        <taxon>Dikarya</taxon>
        <taxon>Basidiomycota</taxon>
        <taxon>Pucciniomycotina</taxon>
        <taxon>Pucciniomycetes</taxon>
        <taxon>Pucciniales</taxon>
        <taxon>Pucciniaceae</taxon>
        <taxon>Puccinia</taxon>
    </lineage>
</organism>
<sequence length="101" mass="11189">MDDIELNAVQLEVTCPKVCANLTRRVDLELRAVELEVESSCDDSATLCAFSPARLRLKFVAWTLRDSTSPSGLSSITLWNYLVGSDRVWKGKCAVNKAALR</sequence>
<keyword evidence="2" id="KW-1185">Reference proteome</keyword>
<proteinExistence type="predicted"/>
<accession>A0A5B0QZF2</accession>